<dbReference type="PANTHER" id="PTHR35803:SF1">
    <property type="entry name" value="GLUCAN 1,4-ALPHA-GLUCOSIDASE SUSB"/>
    <property type="match status" value="1"/>
</dbReference>
<dbReference type="InterPro" id="IPR029483">
    <property type="entry name" value="GH97_C"/>
</dbReference>
<organism evidence="6 7">
    <name type="scientific">Parvularcula dongshanensis</name>
    <dbReference type="NCBI Taxonomy" id="1173995"/>
    <lineage>
        <taxon>Bacteria</taxon>
        <taxon>Pseudomonadati</taxon>
        <taxon>Pseudomonadota</taxon>
        <taxon>Alphaproteobacteria</taxon>
        <taxon>Parvularculales</taxon>
        <taxon>Parvularculaceae</taxon>
        <taxon>Parvularcula</taxon>
    </lineage>
</organism>
<keyword evidence="6" id="KW-0326">Glycosidase</keyword>
<evidence type="ECO:0000313" key="6">
    <source>
        <dbReference type="EMBL" id="MBB4660184.1"/>
    </source>
</evidence>
<evidence type="ECO:0000256" key="2">
    <source>
        <dbReference type="SAM" id="SignalP"/>
    </source>
</evidence>
<evidence type="ECO:0000256" key="1">
    <source>
        <dbReference type="SAM" id="MobiDB-lite"/>
    </source>
</evidence>
<sequence>MLRTFFPALAALSLLASAAGAQDLTVASPDGNIVVTLGTDGTGRPTYAVSFAGEAVIEPSHLGLRFAEQPAFEDGMTIEEKSREEADETWEQPWGERRIVADRHNELLVTYADEDDEKRRFDLRVRVFDDGLGFRYEVPKQRALRGELAITDETTEFVVPERGTTAWWIPARMWNRYEYLYEETPLSAVTTVHTPVTFRLGDGTHLSIHEAALVDYSGMALTLAHGNRFEANLAPRADGPKVKLEAPFKTPWRTIQVAKDAPGLINSDLILNLNEPNRLGDVSWVEPGKYMGIWWGMHLGTQTWGSGPLHGATTENTKAVMDFAAEHGFSGVLVEGWNTGWDGEWFENGDVFSFTEAYPDFDIEAVTQYGNEKGVRLIGHHETSGNITNYERQMEAAYDLYERLGVRQVKTGYVADAGEMKRVGEDGIAHYEFHDGQAAVAHHLRAVEEAAKRHIAINAHEPVKDTGLRRTYPNWISREGARGTEYDAWGEPTNPPAHTAILPFTRMLSGPMDYTPGIFKLRPEEGEGSPPAAPDADPRPNVQTTLAKQLALYVVLYSPIQMAADLPEHYEANPAPFRFIEDVPTDWEESVALQGEVGDYVAIARRRRGGDDWYLGAVTDEEARELSVPLSFLDEGRTYTAEIYRDGEGADFEADPYPVAIEQREVTSADQVDLPLARGGGAALRFVPAAE</sequence>
<reference evidence="6 7" key="1">
    <citation type="submission" date="2020-08" db="EMBL/GenBank/DDBJ databases">
        <title>Genomic Encyclopedia of Type Strains, Phase IV (KMG-IV): sequencing the most valuable type-strain genomes for metagenomic binning, comparative biology and taxonomic classification.</title>
        <authorList>
            <person name="Goeker M."/>
        </authorList>
    </citation>
    <scope>NUCLEOTIDE SEQUENCE [LARGE SCALE GENOMIC DNA]</scope>
    <source>
        <strain evidence="6 7">DSM 102850</strain>
    </source>
</reference>
<dbReference type="GO" id="GO:0030246">
    <property type="term" value="F:carbohydrate binding"/>
    <property type="evidence" value="ECO:0007669"/>
    <property type="project" value="InterPro"/>
</dbReference>
<protein>
    <submittedName>
        <fullName evidence="6">Alpha-glucosidase</fullName>
        <ecNumber evidence="6">3.2.1.20</ecNumber>
    </submittedName>
</protein>
<dbReference type="Pfam" id="PF14508">
    <property type="entry name" value="GH97_N"/>
    <property type="match status" value="1"/>
</dbReference>
<dbReference type="PANTHER" id="PTHR35803">
    <property type="entry name" value="GLUCAN 1,4-ALPHA-GLUCOSIDASE SUSB-RELATED"/>
    <property type="match status" value="1"/>
</dbReference>
<dbReference type="GO" id="GO:0004558">
    <property type="term" value="F:alpha-1,4-glucosidase activity"/>
    <property type="evidence" value="ECO:0007669"/>
    <property type="project" value="UniProtKB-EC"/>
</dbReference>
<dbReference type="AlphaFoldDB" id="A0A840I7N3"/>
<dbReference type="SUPFAM" id="SSF51445">
    <property type="entry name" value="(Trans)glycosidases"/>
    <property type="match status" value="1"/>
</dbReference>
<feature type="domain" description="Glycosyl-hydrolase 97 catalytic" evidence="3">
    <location>
        <begin position="294"/>
        <end position="481"/>
    </location>
</feature>
<dbReference type="Gene3D" id="2.70.98.10">
    <property type="match status" value="1"/>
</dbReference>
<feature type="chain" id="PRO_5032633781" evidence="2">
    <location>
        <begin position="22"/>
        <end position="691"/>
    </location>
</feature>
<dbReference type="Proteomes" id="UP000563524">
    <property type="component" value="Unassembled WGS sequence"/>
</dbReference>
<dbReference type="InterPro" id="IPR017853">
    <property type="entry name" value="GH"/>
</dbReference>
<name>A0A840I7N3_9PROT</name>
<dbReference type="Gene3D" id="3.20.20.70">
    <property type="entry name" value="Aldolase class I"/>
    <property type="match status" value="1"/>
</dbReference>
<comment type="caution">
    <text evidence="6">The sequence shown here is derived from an EMBL/GenBank/DDBJ whole genome shotgun (WGS) entry which is preliminary data.</text>
</comment>
<dbReference type="EC" id="3.2.1.20" evidence="6"/>
<feature type="region of interest" description="Disordered" evidence="1">
    <location>
        <begin position="521"/>
        <end position="540"/>
    </location>
</feature>
<evidence type="ECO:0000313" key="7">
    <source>
        <dbReference type="Proteomes" id="UP000563524"/>
    </source>
</evidence>
<evidence type="ECO:0000259" key="4">
    <source>
        <dbReference type="Pfam" id="PF14508"/>
    </source>
</evidence>
<evidence type="ECO:0000259" key="5">
    <source>
        <dbReference type="Pfam" id="PF14509"/>
    </source>
</evidence>
<proteinExistence type="predicted"/>
<keyword evidence="2" id="KW-0732">Signal</keyword>
<dbReference type="InterPro" id="IPR029486">
    <property type="entry name" value="GH97_N"/>
</dbReference>
<dbReference type="InterPro" id="IPR052720">
    <property type="entry name" value="Glycosyl_hydrolase_97"/>
</dbReference>
<dbReference type="EMBL" id="JACHOB010000006">
    <property type="protein sequence ID" value="MBB4660184.1"/>
    <property type="molecule type" value="Genomic_DNA"/>
</dbReference>
<dbReference type="Pfam" id="PF14509">
    <property type="entry name" value="GH97_C"/>
    <property type="match status" value="1"/>
</dbReference>
<feature type="signal peptide" evidence="2">
    <location>
        <begin position="1"/>
        <end position="21"/>
    </location>
</feature>
<gene>
    <name evidence="6" type="ORF">GGQ59_002728</name>
</gene>
<dbReference type="InterPro" id="IPR013785">
    <property type="entry name" value="Aldolase_TIM"/>
</dbReference>
<keyword evidence="6" id="KW-0378">Hydrolase</keyword>
<evidence type="ECO:0000259" key="3">
    <source>
        <dbReference type="Pfam" id="PF10566"/>
    </source>
</evidence>
<accession>A0A840I7N3</accession>
<feature type="domain" description="Glycosyl-hydrolase 97 N-terminal" evidence="4">
    <location>
        <begin position="26"/>
        <end position="276"/>
    </location>
</feature>
<keyword evidence="7" id="KW-1185">Reference proteome</keyword>
<feature type="domain" description="Glycosyl-hydrolase 97 C-terminal oligomerisation" evidence="5">
    <location>
        <begin position="586"/>
        <end position="686"/>
    </location>
</feature>
<dbReference type="InterPro" id="IPR014718">
    <property type="entry name" value="GH-type_carb-bd"/>
</dbReference>
<dbReference type="Pfam" id="PF10566">
    <property type="entry name" value="Glyco_hydro_97"/>
    <property type="match status" value="1"/>
</dbReference>
<dbReference type="InterPro" id="IPR019563">
    <property type="entry name" value="GH97_catalytic"/>
</dbReference>